<dbReference type="Gene3D" id="4.10.280.10">
    <property type="entry name" value="Helix-loop-helix DNA-binding domain"/>
    <property type="match status" value="1"/>
</dbReference>
<evidence type="ECO:0000259" key="7">
    <source>
        <dbReference type="PROSITE" id="PS50888"/>
    </source>
</evidence>
<sequence length="259" mass="29796">MRECSSSSSSSSSSPSWPSNQQNNSSYSSSFSSSPSINSSNLIYFPLNNCQSTSLIKNSNNFYLNNIKTNSKQQKLNKNAKENQKNKITISKRKRKNPNLIIGIKFGGKKPHQVARRNERERKRVQQVNDGYEKLANTLNNFEPICNERKLTKAETLKTAILYIKHLEDLLKQQPLEKQNKIKNENNSENSTNFCQNLNFSEENHKQFLTKNSNTPNFIYSPPPPPTINTNYNNVNNNNIYLNNNNSFQNCSFPYIKQK</sequence>
<reference evidence="9" key="1">
    <citation type="submission" date="2022-11" db="UniProtKB">
        <authorList>
            <consortium name="WormBaseParasite"/>
        </authorList>
    </citation>
    <scope>IDENTIFICATION</scope>
</reference>
<evidence type="ECO:0000256" key="1">
    <source>
        <dbReference type="ARBA" id="ARBA00022473"/>
    </source>
</evidence>
<dbReference type="PANTHER" id="PTHR20937">
    <property type="entry name" value="IP14615P"/>
    <property type="match status" value="1"/>
</dbReference>
<dbReference type="GO" id="GO:0000978">
    <property type="term" value="F:RNA polymerase II cis-regulatory region sequence-specific DNA binding"/>
    <property type="evidence" value="ECO:0007669"/>
    <property type="project" value="TreeGrafter"/>
</dbReference>
<keyword evidence="3" id="KW-0238">DNA-binding</keyword>
<evidence type="ECO:0000313" key="8">
    <source>
        <dbReference type="Proteomes" id="UP000887563"/>
    </source>
</evidence>
<dbReference type="PROSITE" id="PS50888">
    <property type="entry name" value="BHLH"/>
    <property type="match status" value="1"/>
</dbReference>
<protein>
    <submittedName>
        <fullName evidence="9">BHLH domain-containing protein</fullName>
    </submittedName>
</protein>
<dbReference type="PANTHER" id="PTHR20937:SF3">
    <property type="entry name" value="IP14615P"/>
    <property type="match status" value="1"/>
</dbReference>
<dbReference type="SMART" id="SM00353">
    <property type="entry name" value="HLH"/>
    <property type="match status" value="1"/>
</dbReference>
<dbReference type="AlphaFoldDB" id="A0A914KXU8"/>
<dbReference type="InterPro" id="IPR011598">
    <property type="entry name" value="bHLH_dom"/>
</dbReference>
<feature type="domain" description="BHLH" evidence="7">
    <location>
        <begin position="112"/>
        <end position="167"/>
    </location>
</feature>
<dbReference type="Pfam" id="PF00010">
    <property type="entry name" value="HLH"/>
    <property type="match status" value="1"/>
</dbReference>
<keyword evidence="2" id="KW-0805">Transcription regulation</keyword>
<dbReference type="GO" id="GO:0005634">
    <property type="term" value="C:nucleus"/>
    <property type="evidence" value="ECO:0007669"/>
    <property type="project" value="TreeGrafter"/>
</dbReference>
<feature type="region of interest" description="Disordered" evidence="6">
    <location>
        <begin position="1"/>
        <end position="32"/>
    </location>
</feature>
<evidence type="ECO:0000313" key="9">
    <source>
        <dbReference type="WBParaSite" id="Minc3s00130g05533"/>
    </source>
</evidence>
<dbReference type="Proteomes" id="UP000887563">
    <property type="component" value="Unplaced"/>
</dbReference>
<dbReference type="InterPro" id="IPR040259">
    <property type="entry name" value="Mesogenin/MesP"/>
</dbReference>
<keyword evidence="1" id="KW-0217">Developmental protein</keyword>
<dbReference type="GO" id="GO:0046983">
    <property type="term" value="F:protein dimerization activity"/>
    <property type="evidence" value="ECO:0007669"/>
    <property type="project" value="InterPro"/>
</dbReference>
<evidence type="ECO:0000256" key="2">
    <source>
        <dbReference type="ARBA" id="ARBA00023015"/>
    </source>
</evidence>
<accession>A0A914KXU8</accession>
<keyword evidence="8" id="KW-1185">Reference proteome</keyword>
<organism evidence="8 9">
    <name type="scientific">Meloidogyne incognita</name>
    <name type="common">Southern root-knot nematode worm</name>
    <name type="synonym">Oxyuris incognita</name>
    <dbReference type="NCBI Taxonomy" id="6306"/>
    <lineage>
        <taxon>Eukaryota</taxon>
        <taxon>Metazoa</taxon>
        <taxon>Ecdysozoa</taxon>
        <taxon>Nematoda</taxon>
        <taxon>Chromadorea</taxon>
        <taxon>Rhabditida</taxon>
        <taxon>Tylenchina</taxon>
        <taxon>Tylenchomorpha</taxon>
        <taxon>Tylenchoidea</taxon>
        <taxon>Meloidogynidae</taxon>
        <taxon>Meloidogyninae</taxon>
        <taxon>Meloidogyne</taxon>
        <taxon>Meloidogyne incognita group</taxon>
    </lineage>
</organism>
<keyword evidence="5" id="KW-0539">Nucleus</keyword>
<keyword evidence="4" id="KW-0804">Transcription</keyword>
<evidence type="ECO:0000256" key="3">
    <source>
        <dbReference type="ARBA" id="ARBA00023125"/>
    </source>
</evidence>
<dbReference type="WBParaSite" id="Minc3s00130g05533">
    <property type="protein sequence ID" value="Minc3s00130g05533"/>
    <property type="gene ID" value="Minc3s00130g05533"/>
</dbReference>
<evidence type="ECO:0000256" key="4">
    <source>
        <dbReference type="ARBA" id="ARBA00023163"/>
    </source>
</evidence>
<name>A0A914KXU8_MELIC</name>
<dbReference type="InterPro" id="IPR036638">
    <property type="entry name" value="HLH_DNA-bd_sf"/>
</dbReference>
<dbReference type="CDD" id="cd19724">
    <property type="entry name" value="bHLH_TS_ASCL3_like"/>
    <property type="match status" value="1"/>
</dbReference>
<dbReference type="SUPFAM" id="SSF47459">
    <property type="entry name" value="HLH, helix-loop-helix DNA-binding domain"/>
    <property type="match status" value="1"/>
</dbReference>
<dbReference type="GO" id="GO:0001707">
    <property type="term" value="P:mesoderm formation"/>
    <property type="evidence" value="ECO:0007669"/>
    <property type="project" value="TreeGrafter"/>
</dbReference>
<evidence type="ECO:0000256" key="5">
    <source>
        <dbReference type="ARBA" id="ARBA00023242"/>
    </source>
</evidence>
<evidence type="ECO:0000256" key="6">
    <source>
        <dbReference type="SAM" id="MobiDB-lite"/>
    </source>
</evidence>
<dbReference type="GO" id="GO:0000981">
    <property type="term" value="F:DNA-binding transcription factor activity, RNA polymerase II-specific"/>
    <property type="evidence" value="ECO:0007669"/>
    <property type="project" value="TreeGrafter"/>
</dbReference>
<feature type="region of interest" description="Disordered" evidence="6">
    <location>
        <begin position="106"/>
        <end position="125"/>
    </location>
</feature>
<proteinExistence type="predicted"/>